<dbReference type="STRING" id="1298598.JCM21714_3009"/>
<organism evidence="1 2">
    <name type="scientific">Gracilibacillus boraciitolerans JCM 21714</name>
    <dbReference type="NCBI Taxonomy" id="1298598"/>
    <lineage>
        <taxon>Bacteria</taxon>
        <taxon>Bacillati</taxon>
        <taxon>Bacillota</taxon>
        <taxon>Bacilli</taxon>
        <taxon>Bacillales</taxon>
        <taxon>Bacillaceae</taxon>
        <taxon>Gracilibacillus</taxon>
    </lineage>
</organism>
<comment type="caution">
    <text evidence="1">The sequence shown here is derived from an EMBL/GenBank/DDBJ whole genome shotgun (WGS) entry which is preliminary data.</text>
</comment>
<keyword evidence="2" id="KW-1185">Reference proteome</keyword>
<sequence length="455" mass="51549">MKTERGKSMKKFVWFLLVSTLLVLLISACSNDDNEQDVQESQGENTDTNEGVIEIDFWSATNPTQDAFWKKVAEEFNAEQDNIQVNVSQMRETPTSEATIQSAIAGGEAPVFSENISRGFAAQLAKSEALVSLNTLEGWEELLESRKMSETVKPWRFSDDNQYVLPIYSNPMLFGWRVDILNELGFEEMPQTYSEVLEVADALKQEKSDTFFWAKSDLADPTAWMRWFDFFMLYNAASEGNNFIEGNEFVADDKAGQQVLDLMYQLQERDALLVREASDPFETGLGIFTDIGPWTFAYWEEQFPEMKYGETFDLALPPVPDNADTEEINTFADTKGVVIYASATEEEQQAAVDFLTWVYSDPDRDLQWFEQTDLPPARDDLTTNESFQDFLDENPALVPYAEAVPYAVPPIDNPNFNELQTLIGQEAFNPVVGGAKEPEEAWNDMKQAIEGGELE</sequence>
<evidence type="ECO:0000313" key="2">
    <source>
        <dbReference type="Proteomes" id="UP000019102"/>
    </source>
</evidence>
<dbReference type="SUPFAM" id="SSF53850">
    <property type="entry name" value="Periplasmic binding protein-like II"/>
    <property type="match status" value="1"/>
</dbReference>
<dbReference type="Proteomes" id="UP000019102">
    <property type="component" value="Unassembled WGS sequence"/>
</dbReference>
<proteinExistence type="predicted"/>
<name>W4VM87_9BACI</name>
<dbReference type="eggNOG" id="COG1653">
    <property type="taxonomic scope" value="Bacteria"/>
</dbReference>
<dbReference type="PROSITE" id="PS51257">
    <property type="entry name" value="PROKAR_LIPOPROTEIN"/>
    <property type="match status" value="1"/>
</dbReference>
<dbReference type="EMBL" id="BAVS01000017">
    <property type="protein sequence ID" value="GAE93894.1"/>
    <property type="molecule type" value="Genomic_DNA"/>
</dbReference>
<accession>W4VM87</accession>
<dbReference type="InterPro" id="IPR006059">
    <property type="entry name" value="SBP"/>
</dbReference>
<dbReference type="PANTHER" id="PTHR43649:SF13">
    <property type="entry name" value="CARBOHYDRATE ABC TRANSPORTER SUBSTRATE-BINDING PROTEIN"/>
    <property type="match status" value="1"/>
</dbReference>
<reference evidence="1 2" key="1">
    <citation type="journal article" date="2014" name="Genome Announc.">
        <title>Draft Genome Sequence of the Boron-Tolerant and Moderately Halotolerant Bacterium Gracilibacillus boraciitolerans JCM 21714T.</title>
        <authorList>
            <person name="Ahmed I."/>
            <person name="Oshima K."/>
            <person name="Suda W."/>
            <person name="Kitamura K."/>
            <person name="Iida T."/>
            <person name="Ohmori Y."/>
            <person name="Fujiwara T."/>
            <person name="Hattori M."/>
            <person name="Ohkuma M."/>
        </authorList>
    </citation>
    <scope>NUCLEOTIDE SEQUENCE [LARGE SCALE GENOMIC DNA]</scope>
    <source>
        <strain evidence="1 2">JCM 21714</strain>
    </source>
</reference>
<dbReference type="InterPro" id="IPR050490">
    <property type="entry name" value="Bact_solute-bd_prot1"/>
</dbReference>
<gene>
    <name evidence="1" type="ORF">JCM21714_3009</name>
</gene>
<protein>
    <submittedName>
        <fullName evidence="1">Multiple sugar ABC transporter</fullName>
    </submittedName>
</protein>
<dbReference type="Gene3D" id="3.40.190.10">
    <property type="entry name" value="Periplasmic binding protein-like II"/>
    <property type="match status" value="2"/>
</dbReference>
<evidence type="ECO:0000313" key="1">
    <source>
        <dbReference type="EMBL" id="GAE93894.1"/>
    </source>
</evidence>
<dbReference type="PANTHER" id="PTHR43649">
    <property type="entry name" value="ARABINOSE-BINDING PROTEIN-RELATED"/>
    <property type="match status" value="1"/>
</dbReference>
<dbReference type="AlphaFoldDB" id="W4VM87"/>
<dbReference type="Pfam" id="PF13416">
    <property type="entry name" value="SBP_bac_8"/>
    <property type="match status" value="1"/>
</dbReference>